<gene>
    <name evidence="8" type="ORF">DYE49_03905</name>
</gene>
<dbReference type="CDD" id="cd01317">
    <property type="entry name" value="DHOase_IIa"/>
    <property type="match status" value="1"/>
</dbReference>
<dbReference type="InterPro" id="IPR002195">
    <property type="entry name" value="Dihydroorotase_CS"/>
</dbReference>
<evidence type="ECO:0000313" key="9">
    <source>
        <dbReference type="Proteomes" id="UP000593591"/>
    </source>
</evidence>
<evidence type="ECO:0000256" key="2">
    <source>
        <dbReference type="ARBA" id="ARBA00002368"/>
    </source>
</evidence>
<dbReference type="KEGG" id="trc:DYE49_03905"/>
<evidence type="ECO:0000256" key="5">
    <source>
        <dbReference type="ARBA" id="ARBA00022801"/>
    </source>
</evidence>
<dbReference type="InterPro" id="IPR032466">
    <property type="entry name" value="Metal_Hydrolase"/>
</dbReference>
<reference evidence="8 9" key="1">
    <citation type="submission" date="2018-08" db="EMBL/GenBank/DDBJ databases">
        <title>The first complete genome of Treponema rectale (CHPAT), a commensal spirochete of the bovine rectum.</title>
        <authorList>
            <person name="Staton G.J."/>
            <person name="Clegg S.R."/>
            <person name="Carter S.D."/>
            <person name="Radford A.D."/>
            <person name="Darby A."/>
            <person name="Hall N."/>
            <person name="Birtles R.J."/>
            <person name="Evans N.J."/>
        </authorList>
    </citation>
    <scope>NUCLEOTIDE SEQUENCE [LARGE SCALE GENOMIC DNA]</scope>
    <source>
        <strain evidence="8 9">CHPA</strain>
    </source>
</reference>
<dbReference type="PANTHER" id="PTHR43668:SF2">
    <property type="entry name" value="ALLANTOINASE"/>
    <property type="match status" value="1"/>
</dbReference>
<evidence type="ECO:0000256" key="1">
    <source>
        <dbReference type="ARBA" id="ARBA00001947"/>
    </source>
</evidence>
<dbReference type="Pfam" id="PF12890">
    <property type="entry name" value="DHOase"/>
    <property type="match status" value="1"/>
</dbReference>
<proteinExistence type="inferred from homology"/>
<dbReference type="PROSITE" id="PS00483">
    <property type="entry name" value="DIHYDROOROTASE_2"/>
    <property type="match status" value="1"/>
</dbReference>
<dbReference type="Proteomes" id="UP000593591">
    <property type="component" value="Chromosome"/>
</dbReference>
<sequence>MILLKNGRINQDNKLVKKDILIDEGKIVKIADEIVGNGIDLKGGYIVPGLTDIHVHFRSPGFEAKETILTGSKAAAKGGFTTVLTMPNLNPVPDCLEHLAVEEELIKKEAVIEVLPYASVTVGEKSTKVSDIDHLRSHTRFYSDDGVGFSNYDVLDEALAKIAKYDLFIASHAEDKILRYAPAGEYEAVKREIEHARINHVAYHFCHMSTKESFDAIRAAQKEGLQITCEVTPHHLFLNEEDIKNPNFKMNPPLRSKENQQETLKALLDGTACCIATDHAPHTLEEKSQEYDKCPNGIIGLETSAPLVYTNLVKTGIATLSQFEDWMSNNPRRLVRLPLNSIKEGNVANLCVLDIDHEHTYKEEEILSKGKNSPFINSSLYGFNMLTIYLGNIVYQK</sequence>
<organism evidence="8 9">
    <name type="scientific">Treponema rectale</name>
    <dbReference type="NCBI Taxonomy" id="744512"/>
    <lineage>
        <taxon>Bacteria</taxon>
        <taxon>Pseudomonadati</taxon>
        <taxon>Spirochaetota</taxon>
        <taxon>Spirochaetia</taxon>
        <taxon>Spirochaetales</taxon>
        <taxon>Treponemataceae</taxon>
        <taxon>Treponema</taxon>
    </lineage>
</organism>
<evidence type="ECO:0000313" key="8">
    <source>
        <dbReference type="EMBL" id="QOS39649.1"/>
    </source>
</evidence>
<keyword evidence="4" id="KW-0479">Metal-binding</keyword>
<dbReference type="EMBL" id="CP031517">
    <property type="protein sequence ID" value="QOS39649.1"/>
    <property type="molecule type" value="Genomic_DNA"/>
</dbReference>
<dbReference type="GO" id="GO:0006145">
    <property type="term" value="P:purine nucleobase catabolic process"/>
    <property type="evidence" value="ECO:0007669"/>
    <property type="project" value="TreeGrafter"/>
</dbReference>
<dbReference type="InterPro" id="IPR004722">
    <property type="entry name" value="DHOase"/>
</dbReference>
<dbReference type="GO" id="GO:0004151">
    <property type="term" value="F:dihydroorotase activity"/>
    <property type="evidence" value="ECO:0007669"/>
    <property type="project" value="InterPro"/>
</dbReference>
<dbReference type="InterPro" id="IPR050138">
    <property type="entry name" value="DHOase/Allantoinase_Hydrolase"/>
</dbReference>
<keyword evidence="6" id="KW-0665">Pyrimidine biosynthesis</keyword>
<dbReference type="SUPFAM" id="SSF51338">
    <property type="entry name" value="Composite domain of metallo-dependent hydrolases"/>
    <property type="match status" value="1"/>
</dbReference>
<dbReference type="GO" id="GO:0005737">
    <property type="term" value="C:cytoplasm"/>
    <property type="evidence" value="ECO:0007669"/>
    <property type="project" value="TreeGrafter"/>
</dbReference>
<dbReference type="PROSITE" id="PS00482">
    <property type="entry name" value="DIHYDROOROTASE_1"/>
    <property type="match status" value="1"/>
</dbReference>
<dbReference type="NCBIfam" id="TIGR00857">
    <property type="entry name" value="pyrC_multi"/>
    <property type="match status" value="1"/>
</dbReference>
<keyword evidence="5" id="KW-0378">Hydrolase</keyword>
<dbReference type="GO" id="GO:0046872">
    <property type="term" value="F:metal ion binding"/>
    <property type="evidence" value="ECO:0007669"/>
    <property type="project" value="UniProtKB-KW"/>
</dbReference>
<evidence type="ECO:0000256" key="6">
    <source>
        <dbReference type="ARBA" id="ARBA00022975"/>
    </source>
</evidence>
<evidence type="ECO:0000256" key="3">
    <source>
        <dbReference type="ARBA" id="ARBA00010286"/>
    </source>
</evidence>
<dbReference type="SUPFAM" id="SSF51556">
    <property type="entry name" value="Metallo-dependent hydrolases"/>
    <property type="match status" value="1"/>
</dbReference>
<dbReference type="AlphaFoldDB" id="A0A7M1XJ31"/>
<dbReference type="InterPro" id="IPR024403">
    <property type="entry name" value="DHOase_cat"/>
</dbReference>
<accession>A0A7M1XJ31</accession>
<evidence type="ECO:0000256" key="4">
    <source>
        <dbReference type="ARBA" id="ARBA00022723"/>
    </source>
</evidence>
<comment type="similarity">
    <text evidence="3">Belongs to the metallo-dependent hydrolases superfamily. DHOase family. Class I DHOase subfamily.</text>
</comment>
<dbReference type="GO" id="GO:0004038">
    <property type="term" value="F:allantoinase activity"/>
    <property type="evidence" value="ECO:0007669"/>
    <property type="project" value="TreeGrafter"/>
</dbReference>
<comment type="function">
    <text evidence="2">Catalyzes the reversible cyclization of carbamoyl aspartate to dihydroorotate.</text>
</comment>
<dbReference type="GO" id="GO:0006221">
    <property type="term" value="P:pyrimidine nucleotide biosynthetic process"/>
    <property type="evidence" value="ECO:0007669"/>
    <property type="project" value="UniProtKB-KW"/>
</dbReference>
<dbReference type="Gene3D" id="3.20.20.140">
    <property type="entry name" value="Metal-dependent hydrolases"/>
    <property type="match status" value="1"/>
</dbReference>
<evidence type="ECO:0000259" key="7">
    <source>
        <dbReference type="Pfam" id="PF12890"/>
    </source>
</evidence>
<dbReference type="InterPro" id="IPR011059">
    <property type="entry name" value="Metal-dep_hydrolase_composite"/>
</dbReference>
<name>A0A7M1XJ31_9SPIR</name>
<feature type="domain" description="Dihydroorotase catalytic" evidence="7">
    <location>
        <begin position="45"/>
        <end position="179"/>
    </location>
</feature>
<protein>
    <submittedName>
        <fullName evidence="8">Dihydroorotase</fullName>
    </submittedName>
</protein>
<comment type="cofactor">
    <cofactor evidence="1">
        <name>Zn(2+)</name>
        <dbReference type="ChEBI" id="CHEBI:29105"/>
    </cofactor>
</comment>
<dbReference type="PANTHER" id="PTHR43668">
    <property type="entry name" value="ALLANTOINASE"/>
    <property type="match status" value="1"/>
</dbReference>